<gene>
    <name evidence="2" type="ORF">PR048_008286</name>
</gene>
<keyword evidence="3" id="KW-1185">Reference proteome</keyword>
<feature type="compositionally biased region" description="Basic and acidic residues" evidence="1">
    <location>
        <begin position="138"/>
        <end position="147"/>
    </location>
</feature>
<evidence type="ECO:0000313" key="2">
    <source>
        <dbReference type="EMBL" id="KAJ8888794.1"/>
    </source>
</evidence>
<organism evidence="2 3">
    <name type="scientific">Dryococelus australis</name>
    <dbReference type="NCBI Taxonomy" id="614101"/>
    <lineage>
        <taxon>Eukaryota</taxon>
        <taxon>Metazoa</taxon>
        <taxon>Ecdysozoa</taxon>
        <taxon>Arthropoda</taxon>
        <taxon>Hexapoda</taxon>
        <taxon>Insecta</taxon>
        <taxon>Pterygota</taxon>
        <taxon>Neoptera</taxon>
        <taxon>Polyneoptera</taxon>
        <taxon>Phasmatodea</taxon>
        <taxon>Verophasmatodea</taxon>
        <taxon>Anareolatae</taxon>
        <taxon>Phasmatidae</taxon>
        <taxon>Eurycanthinae</taxon>
        <taxon>Dryococelus</taxon>
    </lineage>
</organism>
<feature type="region of interest" description="Disordered" evidence="1">
    <location>
        <begin position="114"/>
        <end position="147"/>
    </location>
</feature>
<comment type="caution">
    <text evidence="2">The sequence shown here is derived from an EMBL/GenBank/DDBJ whole genome shotgun (WGS) entry which is preliminary data.</text>
</comment>
<dbReference type="EMBL" id="JARBHB010000003">
    <property type="protein sequence ID" value="KAJ8888794.1"/>
    <property type="molecule type" value="Genomic_DNA"/>
</dbReference>
<evidence type="ECO:0000313" key="3">
    <source>
        <dbReference type="Proteomes" id="UP001159363"/>
    </source>
</evidence>
<protein>
    <submittedName>
        <fullName evidence="2">Uncharacterized protein</fullName>
    </submittedName>
</protein>
<dbReference type="Proteomes" id="UP001159363">
    <property type="component" value="Chromosome 3"/>
</dbReference>
<sequence length="147" mass="16717">MTLWRSSITEDLCEHMKEEPAAGYHMSYATWKALNRLRTGVSRCKVNLGKWGYITGDELCEYGERQDPQHLLVCKNLKDPCTMEDLYAANGRAVQTAEFWITHEDGAAVECEGADYGRTPRKPQANGNVRHVTPRAQFGRDSKKPKR</sequence>
<reference evidence="2 3" key="1">
    <citation type="submission" date="2023-02" db="EMBL/GenBank/DDBJ databases">
        <title>LHISI_Scaffold_Assembly.</title>
        <authorList>
            <person name="Stuart O.P."/>
            <person name="Cleave R."/>
            <person name="Magrath M.J.L."/>
            <person name="Mikheyev A.S."/>
        </authorList>
    </citation>
    <scope>NUCLEOTIDE SEQUENCE [LARGE SCALE GENOMIC DNA]</scope>
    <source>
        <strain evidence="2">Daus_M_001</strain>
        <tissue evidence="2">Leg muscle</tissue>
    </source>
</reference>
<name>A0ABQ9HWP1_9NEOP</name>
<accession>A0ABQ9HWP1</accession>
<proteinExistence type="predicted"/>
<evidence type="ECO:0000256" key="1">
    <source>
        <dbReference type="SAM" id="MobiDB-lite"/>
    </source>
</evidence>